<evidence type="ECO:0000313" key="1">
    <source>
        <dbReference type="EMBL" id="GAA0878417.1"/>
    </source>
</evidence>
<keyword evidence="2" id="KW-1185">Reference proteome</keyword>
<sequence>MELSLKEIFDAAKKQFGELINLEESDFRLEQLEYKKDDKYWEVVVLI</sequence>
<name>A0ABN1MZA4_9BACT</name>
<dbReference type="Proteomes" id="UP001500469">
    <property type="component" value="Unassembled WGS sequence"/>
</dbReference>
<proteinExistence type="predicted"/>
<gene>
    <name evidence="1" type="ORF">GCM10009119_13850</name>
</gene>
<organism evidence="1 2">
    <name type="scientific">Algoriphagus jejuensis</name>
    <dbReference type="NCBI Taxonomy" id="419934"/>
    <lineage>
        <taxon>Bacteria</taxon>
        <taxon>Pseudomonadati</taxon>
        <taxon>Bacteroidota</taxon>
        <taxon>Cytophagia</taxon>
        <taxon>Cytophagales</taxon>
        <taxon>Cyclobacteriaceae</taxon>
        <taxon>Algoriphagus</taxon>
    </lineage>
</organism>
<protein>
    <submittedName>
        <fullName evidence="1">Uncharacterized protein</fullName>
    </submittedName>
</protein>
<reference evidence="1 2" key="1">
    <citation type="journal article" date="2019" name="Int. J. Syst. Evol. Microbiol.">
        <title>The Global Catalogue of Microorganisms (GCM) 10K type strain sequencing project: providing services to taxonomists for standard genome sequencing and annotation.</title>
        <authorList>
            <consortium name="The Broad Institute Genomics Platform"/>
            <consortium name="The Broad Institute Genome Sequencing Center for Infectious Disease"/>
            <person name="Wu L."/>
            <person name="Ma J."/>
        </authorList>
    </citation>
    <scope>NUCLEOTIDE SEQUENCE [LARGE SCALE GENOMIC DNA]</scope>
    <source>
        <strain evidence="1 2">JCM 16112</strain>
    </source>
</reference>
<evidence type="ECO:0000313" key="2">
    <source>
        <dbReference type="Proteomes" id="UP001500469"/>
    </source>
</evidence>
<comment type="caution">
    <text evidence="1">The sequence shown here is derived from an EMBL/GenBank/DDBJ whole genome shotgun (WGS) entry which is preliminary data.</text>
</comment>
<dbReference type="EMBL" id="BAAAFI010000006">
    <property type="protein sequence ID" value="GAA0878417.1"/>
    <property type="molecule type" value="Genomic_DNA"/>
</dbReference>
<dbReference type="RefSeq" id="WP_343849803.1">
    <property type="nucleotide sequence ID" value="NZ_BAAAFI010000006.1"/>
</dbReference>
<accession>A0ABN1MZA4</accession>